<feature type="domain" description="Glyceraldehyde 3-phosphate dehydrogenase NAD(P) binding" evidence="8">
    <location>
        <begin position="2"/>
        <end position="151"/>
    </location>
</feature>
<dbReference type="Gene3D" id="3.30.360.10">
    <property type="entry name" value="Dihydrodipicolinate Reductase, domain 2"/>
    <property type="match status" value="1"/>
</dbReference>
<dbReference type="Proteomes" id="UP000230731">
    <property type="component" value="Unassembled WGS sequence"/>
</dbReference>
<feature type="binding site" evidence="5">
    <location>
        <begin position="11"/>
        <end position="12"/>
    </location>
    <ligand>
        <name>NAD(+)</name>
        <dbReference type="ChEBI" id="CHEBI:57540"/>
    </ligand>
</feature>
<dbReference type="Gene3D" id="3.40.50.720">
    <property type="entry name" value="NAD(P)-binding Rossmann-like Domain"/>
    <property type="match status" value="1"/>
</dbReference>
<feature type="site" description="Activates thiol group during catalysis" evidence="6">
    <location>
        <position position="178"/>
    </location>
</feature>
<keyword evidence="5" id="KW-0520">NAD</keyword>
<reference evidence="10" key="1">
    <citation type="submission" date="2017-09" db="EMBL/GenBank/DDBJ databases">
        <title>Depth-based differentiation of microbial function through sediment-hosted aquifers and enrichment of novel symbionts in the deep terrestrial subsurface.</title>
        <authorList>
            <person name="Probst A.J."/>
            <person name="Ladd B."/>
            <person name="Jarett J.K."/>
            <person name="Geller-Mcgrath D.E."/>
            <person name="Sieber C.M.K."/>
            <person name="Emerson J.B."/>
            <person name="Anantharaman K."/>
            <person name="Thomas B.C."/>
            <person name="Malmstrom R."/>
            <person name="Stieglmeier M."/>
            <person name="Klingl A."/>
            <person name="Woyke T."/>
            <person name="Ryan C.M."/>
            <person name="Banfield J.F."/>
        </authorList>
    </citation>
    <scope>NUCLEOTIDE SEQUENCE [LARGE SCALE GENOMIC DNA]</scope>
</reference>
<feature type="binding site" evidence="4">
    <location>
        <begin position="210"/>
        <end position="211"/>
    </location>
    <ligand>
        <name>D-glyceraldehyde 3-phosphate</name>
        <dbReference type="ChEBI" id="CHEBI:59776"/>
    </ligand>
</feature>
<evidence type="ECO:0000259" key="8">
    <source>
        <dbReference type="SMART" id="SM00846"/>
    </source>
</evidence>
<proteinExistence type="inferred from homology"/>
<dbReference type="AlphaFoldDB" id="A0A2M6WYV0"/>
<name>A0A2M6WYV0_9BACT</name>
<dbReference type="PIRSF" id="PIRSF000149">
    <property type="entry name" value="GAP_DH"/>
    <property type="match status" value="1"/>
</dbReference>
<keyword evidence="2" id="KW-0560">Oxidoreductase</keyword>
<evidence type="ECO:0000256" key="2">
    <source>
        <dbReference type="ARBA" id="ARBA00023002"/>
    </source>
</evidence>
<evidence type="ECO:0000256" key="3">
    <source>
        <dbReference type="PIRSR" id="PIRSR000149-1"/>
    </source>
</evidence>
<comment type="similarity">
    <text evidence="1 7">Belongs to the glyceraldehyde-3-phosphate dehydrogenase family.</text>
</comment>
<evidence type="ECO:0000256" key="5">
    <source>
        <dbReference type="PIRSR" id="PIRSR000149-3"/>
    </source>
</evidence>
<dbReference type="GO" id="GO:0050661">
    <property type="term" value="F:NADP binding"/>
    <property type="evidence" value="ECO:0007669"/>
    <property type="project" value="InterPro"/>
</dbReference>
<feature type="binding site" evidence="5">
    <location>
        <position position="120"/>
    </location>
    <ligand>
        <name>NAD(+)</name>
        <dbReference type="ChEBI" id="CHEBI:57540"/>
    </ligand>
</feature>
<dbReference type="InterPro" id="IPR036291">
    <property type="entry name" value="NAD(P)-bd_dom_sf"/>
</dbReference>
<dbReference type="InterPro" id="IPR020828">
    <property type="entry name" value="GlycerAld_3-P_DH_NAD(P)-bd"/>
</dbReference>
<dbReference type="PANTHER" id="PTHR43148">
    <property type="entry name" value="GLYCERALDEHYDE-3-PHOSPHATE DEHYDROGENASE 2"/>
    <property type="match status" value="1"/>
</dbReference>
<feature type="binding site" evidence="4">
    <location>
        <begin position="150"/>
        <end position="152"/>
    </location>
    <ligand>
        <name>D-glyceraldehyde 3-phosphate</name>
        <dbReference type="ChEBI" id="CHEBI:59776"/>
    </ligand>
</feature>
<evidence type="ECO:0000256" key="1">
    <source>
        <dbReference type="ARBA" id="ARBA00007406"/>
    </source>
</evidence>
<dbReference type="SUPFAM" id="SSF51735">
    <property type="entry name" value="NAD(P)-binding Rossmann-fold domains"/>
    <property type="match status" value="1"/>
</dbReference>
<sequence>MVRIAINGFGRIGRAAFKIALEQGDEAAVVAINDLGQLENLAYLLRYDTIYGRYGKDVAVAADALMVAGVRIPVFNEKDPAKLPWGDMNVDVVIESTGVFTDAAGAGGHITAGARRVVISAPADGEDVPTVVMGVNDAAAAGHAIVSNASCTTNCVTPVVAVLDKAFGIKKALLTTVHAYTASQSLVDGPAKGDLRRGRAAAANIVPSSTGAAAAATRAYAPLADMFDGVALRVPVPVVSISDLSLVLKKKVSAEDVNAALEDAADDPALKGVLGVTSDPVVSSDFIGDPRSAIVDLAMTRVVGGDLVKVMAWYDNEWGYSNRLVEEAILIGGTAGEEN</sequence>
<organism evidence="9 10">
    <name type="scientific">Candidatus Andersenbacteria bacterium CG10_big_fil_rev_8_21_14_0_10_54_11</name>
    <dbReference type="NCBI Taxonomy" id="1974485"/>
    <lineage>
        <taxon>Bacteria</taxon>
        <taxon>Candidatus Anderseniibacteriota</taxon>
    </lineage>
</organism>
<dbReference type="GO" id="GO:0051287">
    <property type="term" value="F:NAD binding"/>
    <property type="evidence" value="ECO:0007669"/>
    <property type="project" value="InterPro"/>
</dbReference>
<dbReference type="EMBL" id="PEZP01000039">
    <property type="protein sequence ID" value="PIT97973.1"/>
    <property type="molecule type" value="Genomic_DNA"/>
</dbReference>
<dbReference type="SUPFAM" id="SSF55347">
    <property type="entry name" value="Glyceraldehyde-3-phosphate dehydrogenase-like, C-terminal domain"/>
    <property type="match status" value="1"/>
</dbReference>
<evidence type="ECO:0000313" key="9">
    <source>
        <dbReference type="EMBL" id="PIT97973.1"/>
    </source>
</evidence>
<dbReference type="InterPro" id="IPR020829">
    <property type="entry name" value="GlycerAld_3-P_DH_cat"/>
</dbReference>
<dbReference type="CDD" id="cd05214">
    <property type="entry name" value="GAPDH_I_N"/>
    <property type="match status" value="1"/>
</dbReference>
<evidence type="ECO:0000256" key="6">
    <source>
        <dbReference type="PIRSR" id="PIRSR000149-4"/>
    </source>
</evidence>
<dbReference type="Pfam" id="PF00044">
    <property type="entry name" value="Gp_dh_N"/>
    <property type="match status" value="1"/>
</dbReference>
<feature type="active site" description="Nucleophile" evidence="3">
    <location>
        <position position="151"/>
    </location>
</feature>
<evidence type="ECO:0000313" key="10">
    <source>
        <dbReference type="Proteomes" id="UP000230731"/>
    </source>
</evidence>
<dbReference type="PRINTS" id="PR00078">
    <property type="entry name" value="G3PDHDRGNASE"/>
</dbReference>
<dbReference type="NCBIfam" id="TIGR01534">
    <property type="entry name" value="GAPDH-I"/>
    <property type="match status" value="1"/>
</dbReference>
<evidence type="ECO:0000256" key="7">
    <source>
        <dbReference type="RuleBase" id="RU000397"/>
    </source>
</evidence>
<feature type="binding site" evidence="4">
    <location>
        <position position="181"/>
    </location>
    <ligand>
        <name>D-glyceraldehyde 3-phosphate</name>
        <dbReference type="ChEBI" id="CHEBI:59776"/>
    </ligand>
</feature>
<feature type="binding site" evidence="4">
    <location>
        <position position="233"/>
    </location>
    <ligand>
        <name>D-glyceraldehyde 3-phosphate</name>
        <dbReference type="ChEBI" id="CHEBI:59776"/>
    </ligand>
</feature>
<feature type="binding site" evidence="5">
    <location>
        <position position="34"/>
    </location>
    <ligand>
        <name>NAD(+)</name>
        <dbReference type="ChEBI" id="CHEBI:57540"/>
    </ligand>
</feature>
<dbReference type="FunFam" id="3.30.360.10:FF:000002">
    <property type="entry name" value="Glyceraldehyde-3-phosphate dehydrogenase"/>
    <property type="match status" value="1"/>
</dbReference>
<evidence type="ECO:0000256" key="4">
    <source>
        <dbReference type="PIRSR" id="PIRSR000149-2"/>
    </source>
</evidence>
<dbReference type="SMART" id="SM00846">
    <property type="entry name" value="Gp_dh_N"/>
    <property type="match status" value="1"/>
</dbReference>
<dbReference type="CDD" id="cd18126">
    <property type="entry name" value="GAPDH_I_C"/>
    <property type="match status" value="1"/>
</dbReference>
<gene>
    <name evidence="9" type="primary">gap</name>
    <name evidence="9" type="ORF">COT71_03460</name>
</gene>
<dbReference type="InterPro" id="IPR006424">
    <property type="entry name" value="Glyceraldehyde-3-P_DH_1"/>
</dbReference>
<dbReference type="InterPro" id="IPR020831">
    <property type="entry name" value="GlycerAld/Erythrose_P_DH"/>
</dbReference>
<keyword evidence="5" id="KW-0547">Nucleotide-binding</keyword>
<dbReference type="FunFam" id="3.40.50.720:FF:000001">
    <property type="entry name" value="Glyceraldehyde-3-phosphate dehydrogenase"/>
    <property type="match status" value="1"/>
</dbReference>
<dbReference type="GO" id="GO:0016620">
    <property type="term" value="F:oxidoreductase activity, acting on the aldehyde or oxo group of donors, NAD or NADP as acceptor"/>
    <property type="evidence" value="ECO:0007669"/>
    <property type="project" value="InterPro"/>
</dbReference>
<dbReference type="Pfam" id="PF02800">
    <property type="entry name" value="Gp_dh_C"/>
    <property type="match status" value="1"/>
</dbReference>
<accession>A0A2M6WYV0</accession>
<dbReference type="GO" id="GO:0006006">
    <property type="term" value="P:glucose metabolic process"/>
    <property type="evidence" value="ECO:0007669"/>
    <property type="project" value="InterPro"/>
</dbReference>
<comment type="caution">
    <text evidence="9">The sequence shown here is derived from an EMBL/GenBank/DDBJ whole genome shotgun (WGS) entry which is preliminary data.</text>
</comment>
<feature type="binding site" evidence="5">
    <location>
        <position position="316"/>
    </location>
    <ligand>
        <name>NAD(+)</name>
        <dbReference type="ChEBI" id="CHEBI:57540"/>
    </ligand>
</feature>
<protein>
    <submittedName>
        <fullName evidence="9">Type I glyceraldehyde-3-phosphate dehydrogenase</fullName>
    </submittedName>
</protein>